<dbReference type="EMBL" id="JAADZU010000184">
    <property type="protein sequence ID" value="NDK92670.1"/>
    <property type="molecule type" value="Genomic_DNA"/>
</dbReference>
<accession>A0A7K3LWL7</accession>
<protein>
    <submittedName>
        <fullName evidence="1">Uncharacterized protein</fullName>
    </submittedName>
</protein>
<organism evidence="1 2">
    <name type="scientific">Gordonia desulfuricans</name>
    <dbReference type="NCBI Taxonomy" id="89051"/>
    <lineage>
        <taxon>Bacteria</taxon>
        <taxon>Bacillati</taxon>
        <taxon>Actinomycetota</taxon>
        <taxon>Actinomycetes</taxon>
        <taxon>Mycobacteriales</taxon>
        <taxon>Gordoniaceae</taxon>
        <taxon>Gordonia</taxon>
    </lineage>
</organism>
<evidence type="ECO:0000313" key="2">
    <source>
        <dbReference type="Proteomes" id="UP000466307"/>
    </source>
</evidence>
<gene>
    <name evidence="1" type="ORF">GYA93_24485</name>
</gene>
<dbReference type="RefSeq" id="WP_020791965.1">
    <property type="nucleotide sequence ID" value="NZ_JAADZU010000184.1"/>
</dbReference>
<name>A0A7K3LWL7_9ACTN</name>
<evidence type="ECO:0000313" key="1">
    <source>
        <dbReference type="EMBL" id="NDK92670.1"/>
    </source>
</evidence>
<dbReference type="Proteomes" id="UP000466307">
    <property type="component" value="Unassembled WGS sequence"/>
</dbReference>
<proteinExistence type="predicted"/>
<keyword evidence="2" id="KW-1185">Reference proteome</keyword>
<dbReference type="AlphaFoldDB" id="A0A7K3LWL7"/>
<sequence length="79" mass="8600">MSTRIDIDAMTSEITYYPTASAANKHLSDTDYTTGAVLAIENPYTGDRLALTGNPDRMRYLLTLALGFIEAAPETTPTQ</sequence>
<reference evidence="1 2" key="1">
    <citation type="submission" date="2020-01" db="EMBL/GenBank/DDBJ databases">
        <title>Investigation of new actinobacteria for the biodesulphurisation of diesel fuel.</title>
        <authorList>
            <person name="Athi Narayanan S.M."/>
        </authorList>
    </citation>
    <scope>NUCLEOTIDE SEQUENCE [LARGE SCALE GENOMIC DNA]</scope>
    <source>
        <strain evidence="1 2">213E</strain>
    </source>
</reference>
<comment type="caution">
    <text evidence="1">The sequence shown here is derived from an EMBL/GenBank/DDBJ whole genome shotgun (WGS) entry which is preliminary data.</text>
</comment>